<gene>
    <name evidence="6" type="ORF">BB560_001972</name>
</gene>
<keyword evidence="7" id="KW-1185">Reference proteome</keyword>
<dbReference type="Gene3D" id="1.20.5.500">
    <property type="entry name" value="Single helix bin"/>
    <property type="match status" value="1"/>
</dbReference>
<evidence type="ECO:0000313" key="7">
    <source>
        <dbReference type="Proteomes" id="UP000245609"/>
    </source>
</evidence>
<comment type="function">
    <text evidence="4">Inhibits the enzyme activity of ATPase.</text>
</comment>
<dbReference type="GO" id="GO:0042030">
    <property type="term" value="F:ATPase inhibitor activity"/>
    <property type="evidence" value="ECO:0007669"/>
    <property type="project" value="InterPro"/>
</dbReference>
<comment type="subcellular location">
    <subcellularLocation>
        <location evidence="1">Mitochondrion</location>
    </subcellularLocation>
</comment>
<proteinExistence type="inferred from homology"/>
<dbReference type="InterPro" id="IPR007648">
    <property type="entry name" value="ATPase_inhibitor_mt"/>
</dbReference>
<sequence>MNHIVAQGRFGEREKAAEDMYIHQVEKEKLAALRKKLAEKMEEVDQLSKEMDNFKEGIKNHIKK</sequence>
<dbReference type="GO" id="GO:0005739">
    <property type="term" value="C:mitochondrion"/>
    <property type="evidence" value="ECO:0007669"/>
    <property type="project" value="UniProtKB-SubCell"/>
</dbReference>
<dbReference type="Proteomes" id="UP000245609">
    <property type="component" value="Unassembled WGS sequence"/>
</dbReference>
<keyword evidence="5" id="KW-0175">Coiled coil</keyword>
<accession>A0A2T9ZG26</accession>
<feature type="coiled-coil region" evidence="5">
    <location>
        <begin position="23"/>
        <end position="64"/>
    </location>
</feature>
<name>A0A2T9ZG26_9FUNG</name>
<dbReference type="SUPFAM" id="SSF64602">
    <property type="entry name" value="F1 ATPase inhibitor, IF1, C-terminal domain"/>
    <property type="match status" value="1"/>
</dbReference>
<evidence type="ECO:0000256" key="1">
    <source>
        <dbReference type="ARBA" id="ARBA00004173"/>
    </source>
</evidence>
<evidence type="ECO:0000256" key="4">
    <source>
        <dbReference type="RuleBase" id="RU368087"/>
    </source>
</evidence>
<evidence type="ECO:0000313" key="6">
    <source>
        <dbReference type="EMBL" id="PVV03544.1"/>
    </source>
</evidence>
<comment type="caution">
    <text evidence="6">The sequence shown here is derived from an EMBL/GenBank/DDBJ whole genome shotgun (WGS) entry which is preliminary data.</text>
</comment>
<comment type="similarity">
    <text evidence="2 4">Belongs to the ATPase inhibitor family.</text>
</comment>
<reference evidence="6 7" key="1">
    <citation type="journal article" date="2018" name="MBio">
        <title>Comparative Genomics Reveals the Core Gene Toolbox for the Fungus-Insect Symbiosis.</title>
        <authorList>
            <person name="Wang Y."/>
            <person name="Stata M."/>
            <person name="Wang W."/>
            <person name="Stajich J.E."/>
            <person name="White M.M."/>
            <person name="Moncalvo J.M."/>
        </authorList>
    </citation>
    <scope>NUCLEOTIDE SEQUENCE [LARGE SCALE GENOMIC DNA]</scope>
    <source>
        <strain evidence="6 7">SC-DP-2</strain>
    </source>
</reference>
<dbReference type="EMBL" id="MBFS01000220">
    <property type="protein sequence ID" value="PVV03544.1"/>
    <property type="molecule type" value="Genomic_DNA"/>
</dbReference>
<evidence type="ECO:0000256" key="5">
    <source>
        <dbReference type="SAM" id="Coils"/>
    </source>
</evidence>
<keyword evidence="3" id="KW-0496">Mitochondrion</keyword>
<evidence type="ECO:0000256" key="3">
    <source>
        <dbReference type="ARBA" id="ARBA00023128"/>
    </source>
</evidence>
<protein>
    <recommendedName>
        <fullName evidence="4">ATPase inhibitor, mitochondrial</fullName>
    </recommendedName>
</protein>
<dbReference type="Pfam" id="PF04568">
    <property type="entry name" value="IATP"/>
    <property type="match status" value="1"/>
</dbReference>
<dbReference type="AlphaFoldDB" id="A0A2T9ZG26"/>
<organism evidence="6 7">
    <name type="scientific">Smittium megazygosporum</name>
    <dbReference type="NCBI Taxonomy" id="133381"/>
    <lineage>
        <taxon>Eukaryota</taxon>
        <taxon>Fungi</taxon>
        <taxon>Fungi incertae sedis</taxon>
        <taxon>Zoopagomycota</taxon>
        <taxon>Kickxellomycotina</taxon>
        <taxon>Harpellomycetes</taxon>
        <taxon>Harpellales</taxon>
        <taxon>Legeriomycetaceae</taxon>
        <taxon>Smittium</taxon>
    </lineage>
</organism>
<evidence type="ECO:0000256" key="2">
    <source>
        <dbReference type="ARBA" id="ARBA00010901"/>
    </source>
</evidence>